<reference evidence="4 5" key="2">
    <citation type="submission" date="2020-08" db="EMBL/GenBank/DDBJ databases">
        <title>Sequencing the genomes of 1000 actinobacteria strains.</title>
        <authorList>
            <person name="Klenk H.-P."/>
        </authorList>
    </citation>
    <scope>NUCLEOTIDE SEQUENCE [LARGE SCALE GENOMIC DNA]</scope>
    <source>
        <strain evidence="4 5">DSM 44772</strain>
    </source>
</reference>
<reference evidence="3" key="3">
    <citation type="submission" date="2023-12" db="EMBL/GenBank/DDBJ databases">
        <authorList>
            <person name="Sun Q."/>
            <person name="Inoue M."/>
        </authorList>
    </citation>
    <scope>NUCLEOTIDE SEQUENCE</scope>
    <source>
        <strain evidence="3">JCM 10667</strain>
    </source>
</reference>
<dbReference type="AlphaFoldDB" id="A0A7W7MZM0"/>
<evidence type="ECO:0000313" key="5">
    <source>
        <dbReference type="Proteomes" id="UP000549343"/>
    </source>
</evidence>
<evidence type="ECO:0000313" key="6">
    <source>
        <dbReference type="Proteomes" id="UP001501427"/>
    </source>
</evidence>
<dbReference type="Gene3D" id="3.20.20.30">
    <property type="entry name" value="Luciferase-like domain"/>
    <property type="match status" value="1"/>
</dbReference>
<organism evidence="4 5">
    <name type="scientific">Actinomadura livida</name>
    <dbReference type="NCBI Taxonomy" id="79909"/>
    <lineage>
        <taxon>Bacteria</taxon>
        <taxon>Bacillati</taxon>
        <taxon>Actinomycetota</taxon>
        <taxon>Actinomycetes</taxon>
        <taxon>Streptosporangiales</taxon>
        <taxon>Thermomonosporaceae</taxon>
        <taxon>Actinomadura</taxon>
    </lineage>
</organism>
<dbReference type="InterPro" id="IPR050564">
    <property type="entry name" value="F420-G6PD/mer"/>
</dbReference>
<name>A0A7W7MZM0_9ACTN</name>
<gene>
    <name evidence="4" type="ORF">F4557_004418</name>
    <name evidence="3" type="ORF">GCM10009546_37540</name>
</gene>
<dbReference type="Proteomes" id="UP000549343">
    <property type="component" value="Unassembled WGS sequence"/>
</dbReference>
<dbReference type="InterPro" id="IPR036661">
    <property type="entry name" value="Luciferase-like_sf"/>
</dbReference>
<keyword evidence="1" id="KW-0560">Oxidoreductase</keyword>
<evidence type="ECO:0000259" key="2">
    <source>
        <dbReference type="Pfam" id="PF00296"/>
    </source>
</evidence>
<dbReference type="EMBL" id="JACHMV010000001">
    <property type="protein sequence ID" value="MBB4776000.1"/>
    <property type="molecule type" value="Genomic_DNA"/>
</dbReference>
<proteinExistence type="predicted"/>
<dbReference type="GO" id="GO:0016705">
    <property type="term" value="F:oxidoreductase activity, acting on paired donors, with incorporation or reduction of molecular oxygen"/>
    <property type="evidence" value="ECO:0007669"/>
    <property type="project" value="InterPro"/>
</dbReference>
<protein>
    <submittedName>
        <fullName evidence="4">F420-dependent oxidoreductase-like protein</fullName>
    </submittedName>
    <submittedName>
        <fullName evidence="3">TIGR03564 family F420-dependent LLM class oxidoreductase</fullName>
    </submittedName>
</protein>
<dbReference type="CDD" id="cd01097">
    <property type="entry name" value="Tetrahydromethanopterin_reductase"/>
    <property type="match status" value="1"/>
</dbReference>
<reference evidence="3 6" key="1">
    <citation type="journal article" date="2019" name="Int. J. Syst. Evol. Microbiol.">
        <title>The Global Catalogue of Microorganisms (GCM) 10K type strain sequencing project: providing services to taxonomists for standard genome sequencing and annotation.</title>
        <authorList>
            <consortium name="The Broad Institute Genomics Platform"/>
            <consortium name="The Broad Institute Genome Sequencing Center for Infectious Disease"/>
            <person name="Wu L."/>
            <person name="Ma J."/>
        </authorList>
    </citation>
    <scope>NUCLEOTIDE SEQUENCE [LARGE SCALE GENOMIC DNA]</scope>
    <source>
        <strain evidence="3 6">JCM 10667</strain>
    </source>
</reference>
<dbReference type="PANTHER" id="PTHR43244">
    <property type="match status" value="1"/>
</dbReference>
<dbReference type="RefSeq" id="WP_184885644.1">
    <property type="nucleotide sequence ID" value="NZ_BAAAHD010000032.1"/>
</dbReference>
<accession>A0A7W7MZM0</accession>
<dbReference type="EMBL" id="BAAAHD010000032">
    <property type="protein sequence ID" value="GAA0571272.1"/>
    <property type="molecule type" value="Genomic_DNA"/>
</dbReference>
<sequence>MRIAIHSGLTMRGSVQGVVDQVRRTAEYGFAGYWAPMLTGHDTLTAFAVAGREVPGIELGTAVVPMPLRPPYALAQQVATVQEVLGGRLALGIGPSHEALVRDAFGLDWPPPIAATRRYVADLAAVMTGRDGRRVAVPGATSAAPPPILLGAVNPAMARLAAEVAAGVVTWAAGPRTVTEVIRPALDGRPAGAPFRIVAALPVCVTGDAAEARSHIHRVLGANDALPSYRKVLAREGVDGVAQLAIVGSPDEVARRIDAFAESGVTDFAAHPLAKSDVDTERTWEFLAAHAKAR</sequence>
<evidence type="ECO:0000313" key="4">
    <source>
        <dbReference type="EMBL" id="MBB4776000.1"/>
    </source>
</evidence>
<evidence type="ECO:0000313" key="3">
    <source>
        <dbReference type="EMBL" id="GAA0571272.1"/>
    </source>
</evidence>
<comment type="caution">
    <text evidence="4">The sequence shown here is derived from an EMBL/GenBank/DDBJ whole genome shotgun (WGS) entry which is preliminary data.</text>
</comment>
<dbReference type="Pfam" id="PF00296">
    <property type="entry name" value="Bac_luciferase"/>
    <property type="match status" value="1"/>
</dbReference>
<feature type="domain" description="Luciferase-like" evidence="2">
    <location>
        <begin position="14"/>
        <end position="266"/>
    </location>
</feature>
<keyword evidence="6" id="KW-1185">Reference proteome</keyword>
<dbReference type="SUPFAM" id="SSF51679">
    <property type="entry name" value="Bacterial luciferase-like"/>
    <property type="match status" value="1"/>
</dbReference>
<dbReference type="PANTHER" id="PTHR43244:SF1">
    <property type="entry name" value="5,10-METHYLENETETRAHYDROMETHANOPTERIN REDUCTASE"/>
    <property type="match status" value="1"/>
</dbReference>
<dbReference type="Proteomes" id="UP001501427">
    <property type="component" value="Unassembled WGS sequence"/>
</dbReference>
<dbReference type="InterPro" id="IPR011251">
    <property type="entry name" value="Luciferase-like_dom"/>
</dbReference>
<evidence type="ECO:0000256" key="1">
    <source>
        <dbReference type="ARBA" id="ARBA00023002"/>
    </source>
</evidence>